<proteinExistence type="predicted"/>
<comment type="caution">
    <text evidence="1">The sequence shown here is derived from an EMBL/GenBank/DDBJ whole genome shotgun (WGS) entry which is preliminary data.</text>
</comment>
<name>A0A8H9IM18_9BURK</name>
<dbReference type="AlphaFoldDB" id="A0A8H9IM18"/>
<protein>
    <submittedName>
        <fullName evidence="1">Uncharacterized protein</fullName>
    </submittedName>
</protein>
<organism evidence="1 2">
    <name type="scientific">Alcaligenes pakistanensis</name>
    <dbReference type="NCBI Taxonomy" id="1482717"/>
    <lineage>
        <taxon>Bacteria</taxon>
        <taxon>Pseudomonadati</taxon>
        <taxon>Pseudomonadota</taxon>
        <taxon>Betaproteobacteria</taxon>
        <taxon>Burkholderiales</taxon>
        <taxon>Alcaligenaceae</taxon>
        <taxon>Alcaligenes</taxon>
    </lineage>
</organism>
<gene>
    <name evidence="1" type="ORF">GCM10010096_34620</name>
</gene>
<evidence type="ECO:0000313" key="2">
    <source>
        <dbReference type="Proteomes" id="UP000608923"/>
    </source>
</evidence>
<accession>A0A8H9IM18</accession>
<evidence type="ECO:0000313" key="1">
    <source>
        <dbReference type="EMBL" id="GHC58570.1"/>
    </source>
</evidence>
<dbReference type="Gene3D" id="1.10.260.40">
    <property type="entry name" value="lambda repressor-like DNA-binding domains"/>
    <property type="match status" value="1"/>
</dbReference>
<dbReference type="EMBL" id="BMZN01000006">
    <property type="protein sequence ID" value="GHC58570.1"/>
    <property type="molecule type" value="Genomic_DNA"/>
</dbReference>
<keyword evidence="2" id="KW-1185">Reference proteome</keyword>
<reference evidence="2" key="1">
    <citation type="journal article" date="2019" name="Int. J. Syst. Evol. Microbiol.">
        <title>The Global Catalogue of Microorganisms (GCM) 10K type strain sequencing project: providing services to taxonomists for standard genome sequencing and annotation.</title>
        <authorList>
            <consortium name="The Broad Institute Genomics Platform"/>
            <consortium name="The Broad Institute Genome Sequencing Center for Infectious Disease"/>
            <person name="Wu L."/>
            <person name="Ma J."/>
        </authorList>
    </citation>
    <scope>NUCLEOTIDE SEQUENCE [LARGE SCALE GENOMIC DNA]</scope>
    <source>
        <strain evidence="2">KCTC 42083</strain>
    </source>
</reference>
<sequence length="131" mass="14420">MRLHMSELKDRIEKLKAVMAWNDTQMAKAAGVSRSAVSQWAGKGSKIIHTIGDVEVALNLERETGYSALWIAKGVGPETAKDRVSAESWPFSSIDNQKVRALDPDRERMQLETAILLSAAQLGLDVKKDEG</sequence>
<dbReference type="Proteomes" id="UP000608923">
    <property type="component" value="Unassembled WGS sequence"/>
</dbReference>
<dbReference type="InterPro" id="IPR010982">
    <property type="entry name" value="Lambda_DNA-bd_dom_sf"/>
</dbReference>
<dbReference type="GO" id="GO:0003677">
    <property type="term" value="F:DNA binding"/>
    <property type="evidence" value="ECO:0007669"/>
    <property type="project" value="InterPro"/>
</dbReference>